<evidence type="ECO:0000256" key="1">
    <source>
        <dbReference type="SAM" id="Phobius"/>
    </source>
</evidence>
<dbReference type="AlphaFoldDB" id="A0A6G1GV22"/>
<dbReference type="Gene3D" id="3.30.9.10">
    <property type="entry name" value="D-Amino Acid Oxidase, subunit A, domain 2"/>
    <property type="match status" value="1"/>
</dbReference>
<keyword evidence="1" id="KW-1133">Transmembrane helix</keyword>
<accession>A0A6G1GV22</accession>
<keyword evidence="1" id="KW-0812">Transmembrane</keyword>
<dbReference type="InterPro" id="IPR006076">
    <property type="entry name" value="FAD-dep_OxRdtase"/>
</dbReference>
<feature type="domain" description="FAD dependent oxidoreductase" evidence="2">
    <location>
        <begin position="9"/>
        <end position="405"/>
    </location>
</feature>
<dbReference type="Pfam" id="PF01266">
    <property type="entry name" value="DAO"/>
    <property type="match status" value="1"/>
</dbReference>
<dbReference type="GO" id="GO:0005770">
    <property type="term" value="C:late endosome"/>
    <property type="evidence" value="ECO:0007669"/>
    <property type="project" value="TreeGrafter"/>
</dbReference>
<gene>
    <name evidence="3" type="ORF">K402DRAFT_455746</name>
</gene>
<dbReference type="Gene3D" id="3.50.50.60">
    <property type="entry name" value="FAD/NAD(P)-binding domain"/>
    <property type="match status" value="2"/>
</dbReference>
<keyword evidence="4" id="KW-1185">Reference proteome</keyword>
<keyword evidence="1" id="KW-0472">Membrane</keyword>
<dbReference type="SUPFAM" id="SSF51905">
    <property type="entry name" value="FAD/NAD(P)-binding domain"/>
    <property type="match status" value="1"/>
</dbReference>
<dbReference type="GO" id="GO:0042147">
    <property type="term" value="P:retrograde transport, endosome to Golgi"/>
    <property type="evidence" value="ECO:0007669"/>
    <property type="project" value="TreeGrafter"/>
</dbReference>
<dbReference type="OrthoDB" id="498204at2759"/>
<name>A0A6G1GV22_9PEZI</name>
<reference evidence="3" key="1">
    <citation type="journal article" date="2020" name="Stud. Mycol.">
        <title>101 Dothideomycetes genomes: a test case for predicting lifestyles and emergence of pathogens.</title>
        <authorList>
            <person name="Haridas S."/>
            <person name="Albert R."/>
            <person name="Binder M."/>
            <person name="Bloem J."/>
            <person name="Labutti K."/>
            <person name="Salamov A."/>
            <person name="Andreopoulos B."/>
            <person name="Baker S."/>
            <person name="Barry K."/>
            <person name="Bills G."/>
            <person name="Bluhm B."/>
            <person name="Cannon C."/>
            <person name="Castanera R."/>
            <person name="Culley D."/>
            <person name="Daum C."/>
            <person name="Ezra D."/>
            <person name="Gonzalez J."/>
            <person name="Henrissat B."/>
            <person name="Kuo A."/>
            <person name="Liang C."/>
            <person name="Lipzen A."/>
            <person name="Lutzoni F."/>
            <person name="Magnuson J."/>
            <person name="Mondo S."/>
            <person name="Nolan M."/>
            <person name="Ohm R."/>
            <person name="Pangilinan J."/>
            <person name="Park H.-J."/>
            <person name="Ramirez L."/>
            <person name="Alfaro M."/>
            <person name="Sun H."/>
            <person name="Tritt A."/>
            <person name="Yoshinaga Y."/>
            <person name="Zwiers L.-H."/>
            <person name="Turgeon B."/>
            <person name="Goodwin S."/>
            <person name="Spatafora J."/>
            <person name="Crous P."/>
            <person name="Grigoriev I."/>
        </authorList>
    </citation>
    <scope>NUCLEOTIDE SEQUENCE</scope>
    <source>
        <strain evidence="3">CBS 113979</strain>
    </source>
</reference>
<dbReference type="InterPro" id="IPR036188">
    <property type="entry name" value="FAD/NAD-bd_sf"/>
</dbReference>
<dbReference type="Proteomes" id="UP000800041">
    <property type="component" value="Unassembled WGS sequence"/>
</dbReference>
<dbReference type="GO" id="GO:0005829">
    <property type="term" value="C:cytosol"/>
    <property type="evidence" value="ECO:0007669"/>
    <property type="project" value="GOC"/>
</dbReference>
<dbReference type="EMBL" id="ML977167">
    <property type="protein sequence ID" value="KAF1984588.1"/>
    <property type="molecule type" value="Genomic_DNA"/>
</dbReference>
<protein>
    <submittedName>
        <fullName evidence="3">Nucleotide-binding domain-containing protein</fullName>
    </submittedName>
</protein>
<evidence type="ECO:0000259" key="2">
    <source>
        <dbReference type="Pfam" id="PF01266"/>
    </source>
</evidence>
<evidence type="ECO:0000313" key="3">
    <source>
        <dbReference type="EMBL" id="KAF1984588.1"/>
    </source>
</evidence>
<evidence type="ECO:0000313" key="4">
    <source>
        <dbReference type="Proteomes" id="UP000800041"/>
    </source>
</evidence>
<dbReference type="PANTHER" id="PTHR13847">
    <property type="entry name" value="SARCOSINE DEHYDROGENASE-RELATED"/>
    <property type="match status" value="1"/>
</dbReference>
<feature type="transmembrane region" description="Helical" evidence="1">
    <location>
        <begin position="7"/>
        <end position="25"/>
    </location>
</feature>
<dbReference type="PANTHER" id="PTHR13847:SF185">
    <property type="entry name" value="FAD DEPENDENT OXIDOREDUCTASE SUPERFAMILY (AFU_ORTHOLOGUE AFUA_3G02360)"/>
    <property type="match status" value="1"/>
</dbReference>
<proteinExistence type="predicted"/>
<organism evidence="3 4">
    <name type="scientific">Aulographum hederae CBS 113979</name>
    <dbReference type="NCBI Taxonomy" id="1176131"/>
    <lineage>
        <taxon>Eukaryota</taxon>
        <taxon>Fungi</taxon>
        <taxon>Dikarya</taxon>
        <taxon>Ascomycota</taxon>
        <taxon>Pezizomycotina</taxon>
        <taxon>Dothideomycetes</taxon>
        <taxon>Pleosporomycetidae</taxon>
        <taxon>Aulographales</taxon>
        <taxon>Aulographaceae</taxon>
    </lineage>
</organism>
<sequence length="433" mass="46275">MSKKETATVIVGGGIIGLSIAYYLSQSPSPSPIHILETSATLFPSASSHAAGFLTRDWYTPPLAALGALSFDLHRALAEAHGGREKWGFGRSVSSSFVEEGYDDGKGERKERPEDWLREGVSRAEMAVGGDDGGDGGFRKGEPPKWLKAAEGGRVDVLSGEFSTANLDPHRFCHWLLQECLSAGVVLHHPAKILSVGRDDRSEISHVIVSKAGREEKISCRRLVFAAGAWTPQAFSNLFTSSTLSLPVTALSGHSLIVRVPTWKTPAVGTDCHAVFTTDPKGFFPEMFSRVDGTIWLGGLNSADIPLPEPCGKATAVTESLEQLRTTARRLYGNEADADNMEFVREALCFRPVNPNGLPILARIPEGSLGDGLRTSSGGGVFVASGHGPWGISLSMGTGKVMAELIEERPTSADISGLGLQVGRKEEVLKARL</sequence>